<dbReference type="OrthoDB" id="6095224at2759"/>
<protein>
    <submittedName>
        <fullName evidence="1">Uncharacterized protein</fullName>
    </submittedName>
</protein>
<accession>A0A6G0YKR3</accession>
<name>A0A6G0YKR3_APHCR</name>
<gene>
    <name evidence="1" type="ORF">FWK35_00023229</name>
</gene>
<keyword evidence="2" id="KW-1185">Reference proteome</keyword>
<evidence type="ECO:0000313" key="1">
    <source>
        <dbReference type="EMBL" id="KAF0757763.1"/>
    </source>
</evidence>
<comment type="caution">
    <text evidence="1">The sequence shown here is derived from an EMBL/GenBank/DDBJ whole genome shotgun (WGS) entry which is preliminary data.</text>
</comment>
<dbReference type="Proteomes" id="UP000478052">
    <property type="component" value="Unassembled WGS sequence"/>
</dbReference>
<organism evidence="1 2">
    <name type="scientific">Aphis craccivora</name>
    <name type="common">Cowpea aphid</name>
    <dbReference type="NCBI Taxonomy" id="307492"/>
    <lineage>
        <taxon>Eukaryota</taxon>
        <taxon>Metazoa</taxon>
        <taxon>Ecdysozoa</taxon>
        <taxon>Arthropoda</taxon>
        <taxon>Hexapoda</taxon>
        <taxon>Insecta</taxon>
        <taxon>Pterygota</taxon>
        <taxon>Neoptera</taxon>
        <taxon>Paraneoptera</taxon>
        <taxon>Hemiptera</taxon>
        <taxon>Sternorrhyncha</taxon>
        <taxon>Aphidomorpha</taxon>
        <taxon>Aphidoidea</taxon>
        <taxon>Aphididae</taxon>
        <taxon>Aphidini</taxon>
        <taxon>Aphis</taxon>
        <taxon>Aphis</taxon>
    </lineage>
</organism>
<proteinExistence type="predicted"/>
<evidence type="ECO:0000313" key="2">
    <source>
        <dbReference type="Proteomes" id="UP000478052"/>
    </source>
</evidence>
<dbReference type="EMBL" id="VUJU01003477">
    <property type="protein sequence ID" value="KAF0757763.1"/>
    <property type="molecule type" value="Genomic_DNA"/>
</dbReference>
<reference evidence="1 2" key="1">
    <citation type="submission" date="2019-08" db="EMBL/GenBank/DDBJ databases">
        <title>Whole genome of Aphis craccivora.</title>
        <authorList>
            <person name="Voronova N.V."/>
            <person name="Shulinski R.S."/>
            <person name="Bandarenka Y.V."/>
            <person name="Zhorov D.G."/>
            <person name="Warner D."/>
        </authorList>
    </citation>
    <scope>NUCLEOTIDE SEQUENCE [LARGE SCALE GENOMIC DNA]</scope>
    <source>
        <strain evidence="1">180601</strain>
        <tissue evidence="1">Whole Body</tissue>
    </source>
</reference>
<sequence length="99" mass="11463">MDILDIFESQKGKEKLAFKNHLVGVKHPSIWTLINKIKNEMSADRAKLALQNVGESKTKFSKSKTAQKRLKTSCERLNSNEIEVDMFLKKISFNLRKRL</sequence>
<dbReference type="AlphaFoldDB" id="A0A6G0YKR3"/>